<feature type="compositionally biased region" description="Basic and acidic residues" evidence="16">
    <location>
        <begin position="993"/>
        <end position="1004"/>
    </location>
</feature>
<feature type="region of interest" description="Disordered" evidence="16">
    <location>
        <begin position="353"/>
        <end position="401"/>
    </location>
</feature>
<feature type="compositionally biased region" description="Polar residues" evidence="16">
    <location>
        <begin position="874"/>
        <end position="888"/>
    </location>
</feature>
<reference evidence="19" key="2">
    <citation type="submission" date="2013-10" db="EMBL/GenBank/DDBJ databases">
        <authorList>
            <person name="Aslett M."/>
        </authorList>
    </citation>
    <scope>NUCLEOTIDE SEQUENCE [LARGE SCALE GENOMIC DNA]</scope>
    <source>
        <strain evidence="19">Houghton</strain>
    </source>
</reference>
<evidence type="ECO:0000256" key="5">
    <source>
        <dbReference type="ARBA" id="ARBA00013081"/>
    </source>
</evidence>
<dbReference type="SMART" id="SM00028">
    <property type="entry name" value="TPR"/>
    <property type="match status" value="3"/>
</dbReference>
<comment type="catalytic activity">
    <reaction evidence="14">
        <text>O-phospho-L-threonyl-[protein] + H2O = L-threonyl-[protein] + phosphate</text>
        <dbReference type="Rhea" id="RHEA:47004"/>
        <dbReference type="Rhea" id="RHEA-COMP:11060"/>
        <dbReference type="Rhea" id="RHEA-COMP:11605"/>
        <dbReference type="ChEBI" id="CHEBI:15377"/>
        <dbReference type="ChEBI" id="CHEBI:30013"/>
        <dbReference type="ChEBI" id="CHEBI:43474"/>
        <dbReference type="ChEBI" id="CHEBI:61977"/>
        <dbReference type="EC" id="3.1.3.16"/>
    </reaction>
    <physiologicalReaction direction="left-to-right" evidence="14">
        <dbReference type="Rhea" id="RHEA:47005"/>
    </physiologicalReaction>
</comment>
<feature type="region of interest" description="Disordered" evidence="16">
    <location>
        <begin position="115"/>
        <end position="135"/>
    </location>
</feature>
<evidence type="ECO:0000256" key="4">
    <source>
        <dbReference type="ARBA" id="ARBA00008786"/>
    </source>
</evidence>
<organism evidence="19 20">
    <name type="scientific">Eimeria brunetti</name>
    <dbReference type="NCBI Taxonomy" id="51314"/>
    <lineage>
        <taxon>Eukaryota</taxon>
        <taxon>Sar</taxon>
        <taxon>Alveolata</taxon>
        <taxon>Apicomplexa</taxon>
        <taxon>Conoidasida</taxon>
        <taxon>Coccidia</taxon>
        <taxon>Eucoccidiorida</taxon>
        <taxon>Eimeriorina</taxon>
        <taxon>Eimeriidae</taxon>
        <taxon>Eimeria</taxon>
    </lineage>
</organism>
<evidence type="ECO:0000313" key="19">
    <source>
        <dbReference type="EMBL" id="CDJ48026.1"/>
    </source>
</evidence>
<evidence type="ECO:0000256" key="10">
    <source>
        <dbReference type="ARBA" id="ARBA00022912"/>
    </source>
</evidence>
<keyword evidence="17" id="KW-1133">Transmembrane helix</keyword>
<comment type="subcellular location">
    <subcellularLocation>
        <location evidence="3">Nucleus</location>
    </subcellularLocation>
</comment>
<keyword evidence="20" id="KW-1185">Reference proteome</keyword>
<keyword evidence="8" id="KW-0378">Hydrolase</keyword>
<sequence>MEIATGDRTLKGVQGGLLTVQPSPPDEPTEDGHWNDGELMIPANAGAVQHGRNKWNSNILGMETKGANELYTAKRSRALLTALAATMSLAVVVFLLRQCWIGLQAQQTFETSRRLATGPDPASSQAQACTGAAPSAPHTAKRIVDKVKLWINTRNEQYMIFKVGDFLVRTDIDYAARQDSPERDSINTALCEAVNMLEGILASQIPSLPQGQVLDELRSITTPKGGEHFINITVRRADGRERAVVPHVALEWADDVLRHTAKNKKRLLMGKFLFKLAYEDIATADKLENERFPAENAILETAITGEKREFAVGSDKQKGRDLEMGIATLMIRLASKKESKELKGAHLKDATGRTSWYPLAEKPHPDKEETEDPPPSHPKPTLPPPPPRQIPPPKKIEGAFGPPHLQEMIEVLKRRATRTLTESRDDGKSSSRPGYLFLLVSCLSLQKAAVSSDPLEERVETSSDRLEERLEINSDRLEEEQAAAITDHMVTQVAVVTNPLEERGTMMSDGAEKRGTMTSDDTENQVAVATNHLEEGAIMMRTHMEEEAAVTTNLLEGRAIIMMMTHMEEGAIMMMTTHMAEAAVITNPLEGHLAVITDHLEEGGTMTSDDTENVGVGQGAIMMRTHMEEEAAVTTNLLEGQAAVVTNHLEEGVIIMMTTHMAEAAVITNLLEGQVAVATNHLEEGAIMMMTTHMAKAAVTTNPLEGRGKMMIDDIETQVAVGTNPLEEQVAVVADRLQERGKMMIDGAEKQVAVGTNPLEEQVAVVADHLQERGNMMSDGAEKQVAVVTNHLEEQVAVGTNPLEERGKMMIDDVETVGAVYMCLFRSHHSVIKCFQTNHSAPVVFAAAYDYDEEAYGASGGQQRSLEGAGGSQGHAQQRAWSSRGTSPLTTSVHKGEFLGEKLICLRTRLTPPKVLYAMQRAKVTHGRRLHLRAIVQHPLEDTYVHAVCQTLVLLHTSTCDREFGKPAAPEPPCLMAEGSDSPAISGNSAESLGKEGAKRKDGEMAVDGGSSCATKEACDVAERDGKNDAEINALLEKAEALKAEGNELFKQRQYAEAVAKYSAAINTLSNVPPGPRELPLHVYLCNRSFAHLRMENFGLAVIDADSALNLNPKFSKGYYRRGTGYFCLGNLKAAQRDFERVCQLRGGKDADALARLNECKKQLRAKAFAAAISTKQTIPASKQVLSEGLEKLFPVPSDYAGPVYKKGKVDVEFLESLRSWLHNPENRLHPQYAYAMALDFIEVLEPLPSLVNIEVPADKEITVCGDVHGQFYDLVNIFKINGLPSEDNPYLFNGDIVDRGSFSVEVLLMMVACKLAYPNHMHITRGNHETSEMNAMYGFKGEVLHKYDERLYQIFSEAFRLLPLAFVVNNKAFVVHGGLSRQKNVTLDDIRKIDRNKEPGSDVLMTDLLWSDPSPLPGLTPSKRGVACQFGPDITAKFLKDNNLSFVIRSHEMKEEGYEVEHGGKLITVFSAPNYCDEMGNKGAFIRLKGSEMEPKFHQFTAVSHPPGPAMQYANPMLSFI</sequence>
<dbReference type="FunFam" id="3.60.21.10:FF:000036">
    <property type="entry name" value="Serine/threonine protein phosphatase 5"/>
    <property type="match status" value="1"/>
</dbReference>
<reference evidence="19" key="1">
    <citation type="submission" date="2013-10" db="EMBL/GenBank/DDBJ databases">
        <title>Genomic analysis of the causative agents of coccidiosis in chickens.</title>
        <authorList>
            <person name="Reid A.J."/>
            <person name="Blake D."/>
            <person name="Billington K."/>
            <person name="Browne H."/>
            <person name="Dunn M."/>
            <person name="Hung S."/>
            <person name="Kawahara F."/>
            <person name="Miranda-Saavedra D."/>
            <person name="Mourier T."/>
            <person name="Nagra H."/>
            <person name="Otto T.D."/>
            <person name="Rawlings N."/>
            <person name="Sanchez A."/>
            <person name="Sanders M."/>
            <person name="Subramaniam C."/>
            <person name="Tay Y."/>
            <person name="Dear P."/>
            <person name="Doerig C."/>
            <person name="Gruber A."/>
            <person name="Parkinson J."/>
            <person name="Shirley M."/>
            <person name="Wan K.L."/>
            <person name="Berriman M."/>
            <person name="Tomley F."/>
            <person name="Pain A."/>
        </authorList>
    </citation>
    <scope>NUCLEOTIDE SEQUENCE [LARGE SCALE GENOMIC DNA]</scope>
    <source>
        <strain evidence="19">Houghton</strain>
    </source>
</reference>
<keyword evidence="11" id="KW-0464">Manganese</keyword>
<evidence type="ECO:0000256" key="7">
    <source>
        <dbReference type="ARBA" id="ARBA00022737"/>
    </source>
</evidence>
<comment type="cofactor">
    <cofactor evidence="1">
        <name>Mn(2+)</name>
        <dbReference type="ChEBI" id="CHEBI:29035"/>
    </cofactor>
</comment>
<keyword evidence="10" id="KW-0904">Protein phosphatase</keyword>
<dbReference type="PANTHER" id="PTHR45668">
    <property type="entry name" value="SERINE/THREONINE-PROTEIN PHOSPHATASE 5-RELATED"/>
    <property type="match status" value="1"/>
</dbReference>
<dbReference type="InterPro" id="IPR011990">
    <property type="entry name" value="TPR-like_helical_dom_sf"/>
</dbReference>
<dbReference type="EMBL" id="HG710950">
    <property type="protein sequence ID" value="CDJ48026.1"/>
    <property type="molecule type" value="Genomic_DNA"/>
</dbReference>
<proteinExistence type="inferred from homology"/>
<feature type="region of interest" description="Disordered" evidence="16">
    <location>
        <begin position="14"/>
        <end position="33"/>
    </location>
</feature>
<keyword evidence="17" id="KW-0472">Membrane</keyword>
<feature type="compositionally biased region" description="Pro residues" evidence="16">
    <location>
        <begin position="373"/>
        <end position="393"/>
    </location>
</feature>
<protein>
    <recommendedName>
        <fullName evidence="15">Serine/threonine-protein phosphatase T</fullName>
        <ecNumber evidence="5">3.1.3.16</ecNumber>
    </recommendedName>
</protein>
<name>U6LCY7_9EIME</name>
<dbReference type="InterPro" id="IPR006186">
    <property type="entry name" value="Ser/Thr-sp_prot-phosphatase"/>
</dbReference>
<evidence type="ECO:0000256" key="9">
    <source>
        <dbReference type="ARBA" id="ARBA00022803"/>
    </source>
</evidence>
<comment type="similarity">
    <text evidence="4">Belongs to the PPP phosphatase family. PP-5 (PP-T) subfamily.</text>
</comment>
<dbReference type="SUPFAM" id="SSF56300">
    <property type="entry name" value="Metallo-dependent phosphatases"/>
    <property type="match status" value="1"/>
</dbReference>
<evidence type="ECO:0000313" key="20">
    <source>
        <dbReference type="Proteomes" id="UP000030750"/>
    </source>
</evidence>
<dbReference type="SMART" id="SM00156">
    <property type="entry name" value="PP2Ac"/>
    <property type="match status" value="1"/>
</dbReference>
<evidence type="ECO:0000256" key="2">
    <source>
        <dbReference type="ARBA" id="ARBA00001946"/>
    </source>
</evidence>
<evidence type="ECO:0000259" key="18">
    <source>
        <dbReference type="SMART" id="SM00156"/>
    </source>
</evidence>
<dbReference type="InterPro" id="IPR013235">
    <property type="entry name" value="PPP_dom"/>
</dbReference>
<evidence type="ECO:0000256" key="12">
    <source>
        <dbReference type="ARBA" id="ARBA00023242"/>
    </source>
</evidence>
<dbReference type="SUPFAM" id="SSF48452">
    <property type="entry name" value="TPR-like"/>
    <property type="match status" value="1"/>
</dbReference>
<dbReference type="CDD" id="cd07417">
    <property type="entry name" value="MPP_PP5_C"/>
    <property type="match status" value="1"/>
</dbReference>
<dbReference type="InterPro" id="IPR051134">
    <property type="entry name" value="PPP_phosphatase"/>
</dbReference>
<keyword evidence="12" id="KW-0539">Nucleus</keyword>
<dbReference type="Gene3D" id="3.60.21.10">
    <property type="match status" value="1"/>
</dbReference>
<dbReference type="PANTHER" id="PTHR45668:SF5">
    <property type="entry name" value="SERINE_THREONINE-PROTEIN PHOSPHATASE 5"/>
    <property type="match status" value="1"/>
</dbReference>
<dbReference type="PRINTS" id="PR00114">
    <property type="entry name" value="STPHPHTASE"/>
</dbReference>
<evidence type="ECO:0000256" key="8">
    <source>
        <dbReference type="ARBA" id="ARBA00022801"/>
    </source>
</evidence>
<comment type="cofactor">
    <cofactor evidence="2">
        <name>Mg(2+)</name>
        <dbReference type="ChEBI" id="CHEBI:18420"/>
    </cofactor>
</comment>
<dbReference type="EC" id="3.1.3.16" evidence="5"/>
<dbReference type="InterPro" id="IPR029052">
    <property type="entry name" value="Metallo-depent_PP-like"/>
</dbReference>
<evidence type="ECO:0000256" key="15">
    <source>
        <dbReference type="ARBA" id="ARBA00073946"/>
    </source>
</evidence>
<keyword evidence="9" id="KW-0802">TPR repeat</keyword>
<feature type="region of interest" description="Disordered" evidence="16">
    <location>
        <begin position="979"/>
        <end position="1009"/>
    </location>
</feature>
<dbReference type="GO" id="GO:0046872">
    <property type="term" value="F:metal ion binding"/>
    <property type="evidence" value="ECO:0007669"/>
    <property type="project" value="UniProtKB-KW"/>
</dbReference>
<evidence type="ECO:0000256" key="13">
    <source>
        <dbReference type="ARBA" id="ARBA00047986"/>
    </source>
</evidence>
<evidence type="ECO:0000256" key="14">
    <source>
        <dbReference type="ARBA" id="ARBA00048832"/>
    </source>
</evidence>
<dbReference type="GO" id="GO:0005634">
    <property type="term" value="C:nucleus"/>
    <property type="evidence" value="ECO:0007669"/>
    <property type="project" value="UniProtKB-SubCell"/>
</dbReference>
<dbReference type="InterPro" id="IPR041753">
    <property type="entry name" value="PP5_C"/>
</dbReference>
<keyword evidence="6" id="KW-0479">Metal-binding</keyword>
<keyword evidence="17" id="KW-0812">Transmembrane</keyword>
<accession>U6LCY7</accession>
<comment type="catalytic activity">
    <reaction evidence="13">
        <text>O-phospho-L-seryl-[protein] + H2O = L-seryl-[protein] + phosphate</text>
        <dbReference type="Rhea" id="RHEA:20629"/>
        <dbReference type="Rhea" id="RHEA-COMP:9863"/>
        <dbReference type="Rhea" id="RHEA-COMP:11604"/>
        <dbReference type="ChEBI" id="CHEBI:15377"/>
        <dbReference type="ChEBI" id="CHEBI:29999"/>
        <dbReference type="ChEBI" id="CHEBI:43474"/>
        <dbReference type="ChEBI" id="CHEBI:83421"/>
        <dbReference type="EC" id="3.1.3.16"/>
    </reaction>
    <physiologicalReaction direction="left-to-right" evidence="13">
        <dbReference type="Rhea" id="RHEA:20630"/>
    </physiologicalReaction>
</comment>
<evidence type="ECO:0000256" key="6">
    <source>
        <dbReference type="ARBA" id="ARBA00022723"/>
    </source>
</evidence>
<dbReference type="InterPro" id="IPR004843">
    <property type="entry name" value="Calcineurin-like_PHP"/>
</dbReference>
<evidence type="ECO:0000256" key="17">
    <source>
        <dbReference type="SAM" id="Phobius"/>
    </source>
</evidence>
<dbReference type="Proteomes" id="UP000030750">
    <property type="component" value="Unassembled WGS sequence"/>
</dbReference>
<dbReference type="GO" id="GO:0005737">
    <property type="term" value="C:cytoplasm"/>
    <property type="evidence" value="ECO:0007669"/>
    <property type="project" value="UniProtKB-ARBA"/>
</dbReference>
<feature type="region of interest" description="Disordered" evidence="16">
    <location>
        <begin position="860"/>
        <end position="888"/>
    </location>
</feature>
<dbReference type="Gene3D" id="1.25.40.10">
    <property type="entry name" value="Tetratricopeptide repeat domain"/>
    <property type="match status" value="1"/>
</dbReference>
<evidence type="ECO:0000256" key="11">
    <source>
        <dbReference type="ARBA" id="ARBA00023211"/>
    </source>
</evidence>
<dbReference type="GO" id="GO:0004722">
    <property type="term" value="F:protein serine/threonine phosphatase activity"/>
    <property type="evidence" value="ECO:0007669"/>
    <property type="project" value="UniProtKB-EC"/>
</dbReference>
<dbReference type="OrthoDB" id="445564at2759"/>
<keyword evidence="7" id="KW-0677">Repeat</keyword>
<dbReference type="Pfam" id="PF00149">
    <property type="entry name" value="Metallophos"/>
    <property type="match status" value="1"/>
</dbReference>
<gene>
    <name evidence="19" type="ORF">EBH_0018770</name>
</gene>
<dbReference type="Pfam" id="PF08321">
    <property type="entry name" value="PPP5"/>
    <property type="match status" value="1"/>
</dbReference>
<dbReference type="InterPro" id="IPR019734">
    <property type="entry name" value="TPR_rpt"/>
</dbReference>
<dbReference type="VEuPathDB" id="ToxoDB:EBH_0018770"/>
<evidence type="ECO:0000256" key="1">
    <source>
        <dbReference type="ARBA" id="ARBA00001936"/>
    </source>
</evidence>
<feature type="transmembrane region" description="Helical" evidence="17">
    <location>
        <begin position="78"/>
        <end position="96"/>
    </location>
</feature>
<evidence type="ECO:0000256" key="3">
    <source>
        <dbReference type="ARBA" id="ARBA00004123"/>
    </source>
</evidence>
<feature type="domain" description="Serine/threonine specific protein phosphatases" evidence="18">
    <location>
        <begin position="1229"/>
        <end position="1505"/>
    </location>
</feature>
<evidence type="ECO:0000256" key="16">
    <source>
        <dbReference type="SAM" id="MobiDB-lite"/>
    </source>
</evidence>